<dbReference type="Proteomes" id="UP000001340">
    <property type="component" value="Unassembled WGS sequence"/>
</dbReference>
<dbReference type="EMBL" id="AHNR02000064">
    <property type="protein sequence ID" value="EKR53503.1"/>
    <property type="molecule type" value="Genomic_DNA"/>
</dbReference>
<proteinExistence type="predicted"/>
<protein>
    <submittedName>
        <fullName evidence="1">Uncharacterized protein</fullName>
    </submittedName>
</protein>
<accession>A0A0E2D0Z8</accession>
<comment type="caution">
    <text evidence="1">The sequence shown here is derived from an EMBL/GenBank/DDBJ whole genome shotgun (WGS) entry which is preliminary data.</text>
</comment>
<gene>
    <name evidence="1" type="ORF">LEP1GSC105_2737</name>
</gene>
<dbReference type="AlphaFoldDB" id="A0A0E2D0Z8"/>
<reference evidence="1 2" key="1">
    <citation type="submission" date="2012-10" db="EMBL/GenBank/DDBJ databases">
        <authorList>
            <person name="Harkins D.M."/>
            <person name="Durkin A.S."/>
            <person name="Brinkac L.M."/>
            <person name="Haft D.H."/>
            <person name="Selengut J.D."/>
            <person name="Sanka R."/>
            <person name="DePew J."/>
            <person name="Purushe J."/>
            <person name="Chanthongthip A."/>
            <person name="Lattana O."/>
            <person name="Phetsouvanh R."/>
            <person name="Newton P.N."/>
            <person name="Vinetz J.M."/>
            <person name="Sutton G.G."/>
            <person name="Nierman W.C."/>
            <person name="Fouts D.E."/>
        </authorList>
    </citation>
    <scope>NUCLEOTIDE SEQUENCE [LARGE SCALE GENOMIC DNA]</scope>
    <source>
        <strain evidence="1 2">UI 12758</strain>
    </source>
</reference>
<sequence length="49" mass="5817">MVPFSYIRVVTQKISLSVHYIIQKEFPQTLDFFTLSILILKNRGFDLKQ</sequence>
<evidence type="ECO:0000313" key="1">
    <source>
        <dbReference type="EMBL" id="EKR53503.1"/>
    </source>
</evidence>
<organism evidence="1 2">
    <name type="scientific">Leptospira interrogans str. UI 12758</name>
    <dbReference type="NCBI Taxonomy" id="1049938"/>
    <lineage>
        <taxon>Bacteria</taxon>
        <taxon>Pseudomonadati</taxon>
        <taxon>Spirochaetota</taxon>
        <taxon>Spirochaetia</taxon>
        <taxon>Leptospirales</taxon>
        <taxon>Leptospiraceae</taxon>
        <taxon>Leptospira</taxon>
    </lineage>
</organism>
<name>A0A0E2D0Z8_LEPIR</name>
<evidence type="ECO:0000313" key="2">
    <source>
        <dbReference type="Proteomes" id="UP000001340"/>
    </source>
</evidence>